<proteinExistence type="predicted"/>
<comment type="caution">
    <text evidence="2">The sequence shown here is derived from an EMBL/GenBank/DDBJ whole genome shotgun (WGS) entry which is preliminary data.</text>
</comment>
<gene>
    <name evidence="2" type="ORF">B296_00030129</name>
</gene>
<dbReference type="Proteomes" id="UP000287651">
    <property type="component" value="Unassembled WGS sequence"/>
</dbReference>
<organism evidence="2 3">
    <name type="scientific">Ensete ventricosum</name>
    <name type="common">Abyssinian banana</name>
    <name type="synonym">Musa ensete</name>
    <dbReference type="NCBI Taxonomy" id="4639"/>
    <lineage>
        <taxon>Eukaryota</taxon>
        <taxon>Viridiplantae</taxon>
        <taxon>Streptophyta</taxon>
        <taxon>Embryophyta</taxon>
        <taxon>Tracheophyta</taxon>
        <taxon>Spermatophyta</taxon>
        <taxon>Magnoliopsida</taxon>
        <taxon>Liliopsida</taxon>
        <taxon>Zingiberales</taxon>
        <taxon>Musaceae</taxon>
        <taxon>Ensete</taxon>
    </lineage>
</organism>
<feature type="region of interest" description="Disordered" evidence="1">
    <location>
        <begin position="79"/>
        <end position="105"/>
    </location>
</feature>
<reference evidence="2 3" key="1">
    <citation type="journal article" date="2014" name="Agronomy (Basel)">
        <title>A Draft Genome Sequence for Ensete ventricosum, the Drought-Tolerant Tree Against Hunger.</title>
        <authorList>
            <person name="Harrison J."/>
            <person name="Moore K.A."/>
            <person name="Paszkiewicz K."/>
            <person name="Jones T."/>
            <person name="Grant M."/>
            <person name="Ambacheew D."/>
            <person name="Muzemil S."/>
            <person name="Studholme D.J."/>
        </authorList>
    </citation>
    <scope>NUCLEOTIDE SEQUENCE [LARGE SCALE GENOMIC DNA]</scope>
</reference>
<evidence type="ECO:0000313" key="2">
    <source>
        <dbReference type="EMBL" id="RRT75031.1"/>
    </source>
</evidence>
<protein>
    <submittedName>
        <fullName evidence="2">Uncharacterized protein</fullName>
    </submittedName>
</protein>
<sequence>MITSVNVHRRLMHASASCDRPVLWSPTLPGLLNWLGDFVSDYLVPSDQSLGRLERCSSCIVLWRQTSWEYSAIDRPRLAVPNKEAAPHGEGRSKHRDKATSRPQSIRDLYRVRARSRDEPFLAQEIVNLLEQSREGSLEALWATLTPKSQV</sequence>
<dbReference type="AlphaFoldDB" id="A0A427AFS3"/>
<accession>A0A427AFS3</accession>
<evidence type="ECO:0000313" key="3">
    <source>
        <dbReference type="Proteomes" id="UP000287651"/>
    </source>
</evidence>
<name>A0A427AFS3_ENSVE</name>
<evidence type="ECO:0000256" key="1">
    <source>
        <dbReference type="SAM" id="MobiDB-lite"/>
    </source>
</evidence>
<dbReference type="EMBL" id="AMZH03002602">
    <property type="protein sequence ID" value="RRT75031.1"/>
    <property type="molecule type" value="Genomic_DNA"/>
</dbReference>